<name>A0ABV5CJS4_9ACTN</name>
<evidence type="ECO:0000259" key="1">
    <source>
        <dbReference type="Pfam" id="PF09664"/>
    </source>
</evidence>
<reference evidence="3 4" key="1">
    <citation type="submission" date="2024-04" db="EMBL/GenBank/DDBJ databases">
        <title>Polymorphospora sp. isolated from Baiyangdian Lake in Xiong'an New Area.</title>
        <authorList>
            <person name="Zhang X."/>
            <person name="Liu J."/>
        </authorList>
    </citation>
    <scope>NUCLEOTIDE SEQUENCE [LARGE SCALE GENOMIC DNA]</scope>
    <source>
        <strain evidence="3 4">2-325</strain>
    </source>
</reference>
<dbReference type="Proteomes" id="UP001582793">
    <property type="component" value="Unassembled WGS sequence"/>
</dbReference>
<dbReference type="Pfam" id="PF09664">
    <property type="entry name" value="DUF2399"/>
    <property type="match status" value="1"/>
</dbReference>
<gene>
    <name evidence="3" type="ORF">AAFH96_03925</name>
</gene>
<accession>A0ABV5CJS4</accession>
<evidence type="ECO:0000313" key="3">
    <source>
        <dbReference type="EMBL" id="MFB6392255.1"/>
    </source>
</evidence>
<evidence type="ECO:0000313" key="4">
    <source>
        <dbReference type="Proteomes" id="UP001582793"/>
    </source>
</evidence>
<feature type="domain" description="Conserved hypothetical protein CHP02679 N terminus" evidence="2">
    <location>
        <begin position="35"/>
        <end position="243"/>
    </location>
</feature>
<sequence>MTEPDVERLRRQLGGADTERLVQRLRQRMARGQPLTGTLSLSQPTPAERLAVQRLLGRRPGRGTSVTISLDDLDQVVRRSGMHPDGLAAAVERLTGPVPVSAEIRAAEAAAWRTAAAPLERLGRYRTELADWCADRGTGTLLRRLSGTPAVAGRLAEDLVEVLASLPADGVPLARLAVRATGDAHALDSDRPLATLVLSAVRAVWWPGDDEPTSPAERRRALWDSAGVLVDELSSTVLVLNVTAIPGSRLHAFTAPAAMTGEPLVLTLRQLGRERPSFPAGDVHVCENPTVLAAAADRLGPACPPLVCVNGQPSTAALRLLAALAAGGAQLSYHGDFDWGGLRIANLLRSRVPWQPWRYDAAAYRVAVADATPGTLTGQPVEAGWDADLTRLMRGHGARVEEELVLDALLADLAGSR</sequence>
<keyword evidence="4" id="KW-1185">Reference proteome</keyword>
<protein>
    <submittedName>
        <fullName evidence="3">TIGR02679 family protein</fullName>
    </submittedName>
</protein>
<dbReference type="RefSeq" id="WP_375733048.1">
    <property type="nucleotide sequence ID" value="NZ_JBCGDC010000007.1"/>
</dbReference>
<dbReference type="NCBIfam" id="TIGR02679">
    <property type="entry name" value="TIGR02679 family protein"/>
    <property type="match status" value="1"/>
</dbReference>
<dbReference type="InterPro" id="IPR013495">
    <property type="entry name" value="CHP02679"/>
</dbReference>
<dbReference type="EMBL" id="JBCGDC010000007">
    <property type="protein sequence ID" value="MFB6392255.1"/>
    <property type="molecule type" value="Genomic_DNA"/>
</dbReference>
<proteinExistence type="predicted"/>
<comment type="caution">
    <text evidence="3">The sequence shown here is derived from an EMBL/GenBank/DDBJ whole genome shotgun (WGS) entry which is preliminary data.</text>
</comment>
<dbReference type="Pfam" id="PF11796">
    <property type="entry name" value="DUF3323"/>
    <property type="match status" value="1"/>
</dbReference>
<evidence type="ECO:0000259" key="2">
    <source>
        <dbReference type="Pfam" id="PF11796"/>
    </source>
</evidence>
<feature type="domain" description="DUF2399" evidence="1">
    <location>
        <begin position="265"/>
        <end position="413"/>
    </location>
</feature>
<dbReference type="InterPro" id="IPR024466">
    <property type="entry name" value="CHP02679_N"/>
</dbReference>
<organism evidence="3 4">
    <name type="scientific">Polymorphospora lycopeni</name>
    <dbReference type="NCBI Taxonomy" id="3140240"/>
    <lineage>
        <taxon>Bacteria</taxon>
        <taxon>Bacillati</taxon>
        <taxon>Actinomycetota</taxon>
        <taxon>Actinomycetes</taxon>
        <taxon>Micromonosporales</taxon>
        <taxon>Micromonosporaceae</taxon>
        <taxon>Polymorphospora</taxon>
    </lineage>
</organism>
<dbReference type="InterPro" id="IPR024465">
    <property type="entry name" value="DUF2399"/>
</dbReference>